<evidence type="ECO:0000313" key="1">
    <source>
        <dbReference type="EMBL" id="KAF6382564.1"/>
    </source>
</evidence>
<dbReference type="EMBL" id="JACAGB010000002">
    <property type="protein sequence ID" value="KAF6382564.1"/>
    <property type="molecule type" value="Genomic_DNA"/>
</dbReference>
<evidence type="ECO:0000313" key="2">
    <source>
        <dbReference type="Proteomes" id="UP000558488"/>
    </source>
</evidence>
<comment type="caution">
    <text evidence="1">The sequence shown here is derived from an EMBL/GenBank/DDBJ whole genome shotgun (WGS) entry which is preliminary data.</text>
</comment>
<reference evidence="1 2" key="1">
    <citation type="journal article" date="2020" name="Nature">
        <title>Six reference-quality genomes reveal evolution of bat adaptations.</title>
        <authorList>
            <person name="Jebb D."/>
            <person name="Huang Z."/>
            <person name="Pippel M."/>
            <person name="Hughes G.M."/>
            <person name="Lavrichenko K."/>
            <person name="Devanna P."/>
            <person name="Winkler S."/>
            <person name="Jermiin L.S."/>
            <person name="Skirmuntt E.C."/>
            <person name="Katzourakis A."/>
            <person name="Burkitt-Gray L."/>
            <person name="Ray D.A."/>
            <person name="Sullivan K.A.M."/>
            <person name="Roscito J.G."/>
            <person name="Kirilenko B.M."/>
            <person name="Davalos L.M."/>
            <person name="Corthals A.P."/>
            <person name="Power M.L."/>
            <person name="Jones G."/>
            <person name="Ransome R.D."/>
            <person name="Dechmann D.K.N."/>
            <person name="Locatelli A.G."/>
            <person name="Puechmaille S.J."/>
            <person name="Fedrigo O."/>
            <person name="Jarvis E.D."/>
            <person name="Hiller M."/>
            <person name="Vernes S.C."/>
            <person name="Myers E.W."/>
            <person name="Teeling E.C."/>
        </authorList>
    </citation>
    <scope>NUCLEOTIDE SEQUENCE [LARGE SCALE GENOMIC DNA]</scope>
    <source>
        <strain evidence="1">MPipKuh1</strain>
        <tissue evidence="1">Flight muscle</tissue>
    </source>
</reference>
<organism evidence="1 2">
    <name type="scientific">Pipistrellus kuhlii</name>
    <name type="common">Kuhl's pipistrelle</name>
    <dbReference type="NCBI Taxonomy" id="59472"/>
    <lineage>
        <taxon>Eukaryota</taxon>
        <taxon>Metazoa</taxon>
        <taxon>Chordata</taxon>
        <taxon>Craniata</taxon>
        <taxon>Vertebrata</taxon>
        <taxon>Euteleostomi</taxon>
        <taxon>Mammalia</taxon>
        <taxon>Eutheria</taxon>
        <taxon>Laurasiatheria</taxon>
        <taxon>Chiroptera</taxon>
        <taxon>Yangochiroptera</taxon>
        <taxon>Vespertilionidae</taxon>
        <taxon>Pipistrellus</taxon>
    </lineage>
</organism>
<accession>A0A7J8A806</accession>
<gene>
    <name evidence="1" type="ORF">mPipKuh1_008926</name>
</gene>
<keyword evidence="2" id="KW-1185">Reference proteome</keyword>
<name>A0A7J8A806_PIPKU</name>
<protein>
    <submittedName>
        <fullName evidence="1">Uncharacterized protein</fullName>
    </submittedName>
</protein>
<proteinExistence type="predicted"/>
<sequence length="123" mass="14026">MIAPSSFAVWGCVSGFRPSAEGRSGMNHLQSWILSQVDAPHFFFFYTVMFRSHVFYMETRHEMFSGPVQSSVWVDSAREILGYSHMCQTQSPRAKSVPPGLAMWPAPRCHHCTPLHFHHNDSL</sequence>
<dbReference type="Proteomes" id="UP000558488">
    <property type="component" value="Unassembled WGS sequence"/>
</dbReference>
<dbReference type="AlphaFoldDB" id="A0A7J8A806"/>